<sequence length="205" mass="20689">MDRADEELFHDIGHELATLSLLVASVRAERGLAGAVSERMALIEGEIDRLRVLVGTGGGGGGPGDAVLLREQLAGIVAARAVGTTTSVALLPGPEVARRVDTCLLDRVVTNLLDNAIRAAGPAGHVEVELSAGPPVTVRVLDDGPGPGRGPGGRSGRGLAIVGSVAERLGATVTLRPGRGAGTVAEVVLDDRLCPAVPTPRGSGE</sequence>
<dbReference type="InterPro" id="IPR036890">
    <property type="entry name" value="HATPase_C_sf"/>
</dbReference>
<evidence type="ECO:0000256" key="1">
    <source>
        <dbReference type="ARBA" id="ARBA00000085"/>
    </source>
</evidence>
<dbReference type="PANTHER" id="PTHR44936">
    <property type="entry name" value="SENSOR PROTEIN CREC"/>
    <property type="match status" value="1"/>
</dbReference>
<dbReference type="InterPro" id="IPR003594">
    <property type="entry name" value="HATPase_dom"/>
</dbReference>
<keyword evidence="9" id="KW-1185">Reference proteome</keyword>
<evidence type="ECO:0000256" key="6">
    <source>
        <dbReference type="ARBA" id="ARBA00022840"/>
    </source>
</evidence>
<keyword evidence="6 8" id="KW-0067">ATP-binding</keyword>
<evidence type="ECO:0000313" key="8">
    <source>
        <dbReference type="EMBL" id="MCD2195938.1"/>
    </source>
</evidence>
<feature type="domain" description="Histidine kinase" evidence="7">
    <location>
        <begin position="105"/>
        <end position="193"/>
    </location>
</feature>
<organism evidence="8 9">
    <name type="scientific">Actinomycetospora endophytica</name>
    <dbReference type="NCBI Taxonomy" id="2291215"/>
    <lineage>
        <taxon>Bacteria</taxon>
        <taxon>Bacillati</taxon>
        <taxon>Actinomycetota</taxon>
        <taxon>Actinomycetes</taxon>
        <taxon>Pseudonocardiales</taxon>
        <taxon>Pseudonocardiaceae</taxon>
        <taxon>Actinomycetospora</taxon>
    </lineage>
</organism>
<dbReference type="EMBL" id="JAJNDB010000005">
    <property type="protein sequence ID" value="MCD2195938.1"/>
    <property type="molecule type" value="Genomic_DNA"/>
</dbReference>
<dbReference type="Proteomes" id="UP001199469">
    <property type="component" value="Unassembled WGS sequence"/>
</dbReference>
<accession>A0ABS8PCD9</accession>
<dbReference type="EC" id="2.7.13.3" evidence="2"/>
<protein>
    <recommendedName>
        <fullName evidence="2">histidine kinase</fullName>
        <ecNumber evidence="2">2.7.13.3</ecNumber>
    </recommendedName>
</protein>
<keyword evidence="4" id="KW-0547">Nucleotide-binding</keyword>
<dbReference type="PANTHER" id="PTHR44936:SF10">
    <property type="entry name" value="SENSOR PROTEIN RSTB"/>
    <property type="match status" value="1"/>
</dbReference>
<evidence type="ECO:0000256" key="4">
    <source>
        <dbReference type="ARBA" id="ARBA00022741"/>
    </source>
</evidence>
<evidence type="ECO:0000259" key="7">
    <source>
        <dbReference type="PROSITE" id="PS50109"/>
    </source>
</evidence>
<dbReference type="GO" id="GO:0005524">
    <property type="term" value="F:ATP binding"/>
    <property type="evidence" value="ECO:0007669"/>
    <property type="project" value="UniProtKB-KW"/>
</dbReference>
<dbReference type="Gene3D" id="3.30.565.10">
    <property type="entry name" value="Histidine kinase-like ATPase, C-terminal domain"/>
    <property type="match status" value="1"/>
</dbReference>
<dbReference type="InterPro" id="IPR005467">
    <property type="entry name" value="His_kinase_dom"/>
</dbReference>
<dbReference type="SUPFAM" id="SSF55874">
    <property type="entry name" value="ATPase domain of HSP90 chaperone/DNA topoisomerase II/histidine kinase"/>
    <property type="match status" value="1"/>
</dbReference>
<evidence type="ECO:0000313" key="9">
    <source>
        <dbReference type="Proteomes" id="UP001199469"/>
    </source>
</evidence>
<comment type="caution">
    <text evidence="8">The sequence shown here is derived from an EMBL/GenBank/DDBJ whole genome shotgun (WGS) entry which is preliminary data.</text>
</comment>
<dbReference type="Pfam" id="PF02518">
    <property type="entry name" value="HATPase_c"/>
    <property type="match status" value="1"/>
</dbReference>
<dbReference type="PROSITE" id="PS50109">
    <property type="entry name" value="HIS_KIN"/>
    <property type="match status" value="1"/>
</dbReference>
<keyword evidence="3" id="KW-0808">Transferase</keyword>
<reference evidence="8 9" key="1">
    <citation type="submission" date="2021-11" db="EMBL/GenBank/DDBJ databases">
        <title>Draft genome sequence of Actinomycetospora sp. SF1 isolated from the rhizosphere soil.</title>
        <authorList>
            <person name="Duangmal K."/>
            <person name="Chantavorakit T."/>
        </authorList>
    </citation>
    <scope>NUCLEOTIDE SEQUENCE [LARGE SCALE GENOMIC DNA]</scope>
    <source>
        <strain evidence="8 9">TBRC 5722</strain>
    </source>
</reference>
<dbReference type="InterPro" id="IPR050980">
    <property type="entry name" value="2C_sensor_his_kinase"/>
</dbReference>
<dbReference type="SMART" id="SM00387">
    <property type="entry name" value="HATPase_c"/>
    <property type="match status" value="1"/>
</dbReference>
<evidence type="ECO:0000256" key="5">
    <source>
        <dbReference type="ARBA" id="ARBA00022777"/>
    </source>
</evidence>
<comment type="catalytic activity">
    <reaction evidence="1">
        <text>ATP + protein L-histidine = ADP + protein N-phospho-L-histidine.</text>
        <dbReference type="EC" id="2.7.13.3"/>
    </reaction>
</comment>
<name>A0ABS8PCD9_9PSEU</name>
<gene>
    <name evidence="8" type="ORF">LQ327_21445</name>
</gene>
<evidence type="ECO:0000256" key="2">
    <source>
        <dbReference type="ARBA" id="ARBA00012438"/>
    </source>
</evidence>
<dbReference type="RefSeq" id="WP_230737800.1">
    <property type="nucleotide sequence ID" value="NZ_JAJNDB010000005.1"/>
</dbReference>
<proteinExistence type="predicted"/>
<evidence type="ECO:0000256" key="3">
    <source>
        <dbReference type="ARBA" id="ARBA00022679"/>
    </source>
</evidence>
<keyword evidence="5" id="KW-0418">Kinase</keyword>